<dbReference type="RefSeq" id="WP_113974990.1">
    <property type="nucleotide sequence ID" value="NZ_CP107943.1"/>
</dbReference>
<keyword evidence="1" id="KW-1133">Transmembrane helix</keyword>
<dbReference type="OrthoDB" id="4350047at2"/>
<feature type="transmembrane region" description="Helical" evidence="1">
    <location>
        <begin position="176"/>
        <end position="197"/>
    </location>
</feature>
<evidence type="ECO:0000313" key="3">
    <source>
        <dbReference type="Proteomes" id="UP000252586"/>
    </source>
</evidence>
<dbReference type="AlphaFoldDB" id="A0A366DUN0"/>
<keyword evidence="1" id="KW-0472">Membrane</keyword>
<dbReference type="EMBL" id="QNRE01000002">
    <property type="protein sequence ID" value="RBO93793.1"/>
    <property type="molecule type" value="Genomic_DNA"/>
</dbReference>
<comment type="caution">
    <text evidence="2">The sequence shown here is derived from an EMBL/GenBank/DDBJ whole genome shotgun (WGS) entry which is preliminary data.</text>
</comment>
<feature type="transmembrane region" description="Helical" evidence="1">
    <location>
        <begin position="12"/>
        <end position="34"/>
    </location>
</feature>
<gene>
    <name evidence="2" type="ORF">DFR74_102212</name>
</gene>
<organism evidence="2 3">
    <name type="scientific">Nocardia puris</name>
    <dbReference type="NCBI Taxonomy" id="208602"/>
    <lineage>
        <taxon>Bacteria</taxon>
        <taxon>Bacillati</taxon>
        <taxon>Actinomycetota</taxon>
        <taxon>Actinomycetes</taxon>
        <taxon>Mycobacteriales</taxon>
        <taxon>Nocardiaceae</taxon>
        <taxon>Nocardia</taxon>
    </lineage>
</organism>
<feature type="transmembrane region" description="Helical" evidence="1">
    <location>
        <begin position="106"/>
        <end position="127"/>
    </location>
</feature>
<keyword evidence="3" id="KW-1185">Reference proteome</keyword>
<reference evidence="2 3" key="1">
    <citation type="submission" date="2018-06" db="EMBL/GenBank/DDBJ databases">
        <title>Genomic Encyclopedia of Type Strains, Phase IV (KMG-IV): sequencing the most valuable type-strain genomes for metagenomic binning, comparative biology and taxonomic classification.</title>
        <authorList>
            <person name="Goeker M."/>
        </authorList>
    </citation>
    <scope>NUCLEOTIDE SEQUENCE [LARGE SCALE GENOMIC DNA]</scope>
    <source>
        <strain evidence="2 3">DSM 44599</strain>
    </source>
</reference>
<feature type="transmembrane region" description="Helical" evidence="1">
    <location>
        <begin position="139"/>
        <end position="156"/>
    </location>
</feature>
<protein>
    <submittedName>
        <fullName evidence="2">Uncharacterized protein</fullName>
    </submittedName>
</protein>
<evidence type="ECO:0000256" key="1">
    <source>
        <dbReference type="SAM" id="Phobius"/>
    </source>
</evidence>
<accession>A0A366DUN0</accession>
<evidence type="ECO:0000313" key="2">
    <source>
        <dbReference type="EMBL" id="RBO93793.1"/>
    </source>
</evidence>
<proteinExistence type="predicted"/>
<sequence length="294" mass="31478">MTGSAEHGTPAAVLGLLGALASQVAFVTAVLYYFGWAHHRAFYGHFGVPAAMLGFTTQDYVLASLSSMFVPVLVTLLTALALLPLHRAPAAHARRTARPRRTLRGWILGLAVMGGSLTMLVAVAALVPTPLAAPLATPGPVLLVAGAALSACALGLRWRHRFLIGSAHASRVATRAGVLALVSVAVIGYIWAVAAYGERKGAREAAHAEAAHFIDRPTVLVFSTERLALEGAGTQVGEITAPGEKYRYVYSGLWLLARADDRWYLLPQQWQRGRDRVFLLDDDESVRVDLGRNP</sequence>
<feature type="transmembrane region" description="Helical" evidence="1">
    <location>
        <begin position="60"/>
        <end position="85"/>
    </location>
</feature>
<name>A0A366DUN0_9NOCA</name>
<dbReference type="Proteomes" id="UP000252586">
    <property type="component" value="Unassembled WGS sequence"/>
</dbReference>
<keyword evidence="1" id="KW-0812">Transmembrane</keyword>